<feature type="coiled-coil region" evidence="1">
    <location>
        <begin position="186"/>
        <end position="220"/>
    </location>
</feature>
<comment type="caution">
    <text evidence="2">The sequence shown here is derived from an EMBL/GenBank/DDBJ whole genome shotgun (WGS) entry which is preliminary data.</text>
</comment>
<proteinExistence type="predicted"/>
<dbReference type="EMBL" id="JAGPYM010000019">
    <property type="protein sequence ID" value="KAH6884871.1"/>
    <property type="molecule type" value="Genomic_DNA"/>
</dbReference>
<gene>
    <name evidence="2" type="ORF">B0T10DRAFT_492915</name>
</gene>
<evidence type="ECO:0000313" key="3">
    <source>
        <dbReference type="Proteomes" id="UP000777438"/>
    </source>
</evidence>
<evidence type="ECO:0000256" key="1">
    <source>
        <dbReference type="SAM" id="Coils"/>
    </source>
</evidence>
<accession>A0A9P9APN2</accession>
<dbReference type="Proteomes" id="UP000777438">
    <property type="component" value="Unassembled WGS sequence"/>
</dbReference>
<keyword evidence="3" id="KW-1185">Reference proteome</keyword>
<dbReference type="AlphaFoldDB" id="A0A9P9APN2"/>
<sequence length="322" mass="36835">MEHLYKEHSATNQTYFSNTNTKSTIKHTLNTLSRILSHFQSFTMGYTEIDNSKNAVQLAWAAEALYRRDRDGSIWRWDYSYPYNKNWTSVTGPDSLDGIIGTKDFLYKYHTDGKLFRFLGHQNEWIQVHDYGHIRSAIASDASYYYILNDGRVAVDGMMHPLQSYADLKKLYDALLAQDKADKSEIASLKSAKSQDEKTIQQLKEAIAAGEKKERDLQDKIVGLEKSLATAQAGEAKLTSELDTEKKKEYDEWKKFEIHDAEDHKALAEAQARAAELQKKVDDVEKDIRDSIIPDLQKTIVGLKNDISGHEALIEILKKHEK</sequence>
<name>A0A9P9APN2_9HYPO</name>
<protein>
    <submittedName>
        <fullName evidence="2">Uncharacterized protein</fullName>
    </submittedName>
</protein>
<feature type="coiled-coil region" evidence="1">
    <location>
        <begin position="258"/>
        <end position="287"/>
    </location>
</feature>
<reference evidence="2 3" key="1">
    <citation type="journal article" date="2021" name="Nat. Commun.">
        <title>Genetic determinants of endophytism in the Arabidopsis root mycobiome.</title>
        <authorList>
            <person name="Mesny F."/>
            <person name="Miyauchi S."/>
            <person name="Thiergart T."/>
            <person name="Pickel B."/>
            <person name="Atanasova L."/>
            <person name="Karlsson M."/>
            <person name="Huettel B."/>
            <person name="Barry K.W."/>
            <person name="Haridas S."/>
            <person name="Chen C."/>
            <person name="Bauer D."/>
            <person name="Andreopoulos W."/>
            <person name="Pangilinan J."/>
            <person name="LaButti K."/>
            <person name="Riley R."/>
            <person name="Lipzen A."/>
            <person name="Clum A."/>
            <person name="Drula E."/>
            <person name="Henrissat B."/>
            <person name="Kohler A."/>
            <person name="Grigoriev I.V."/>
            <person name="Martin F.M."/>
            <person name="Hacquard S."/>
        </authorList>
    </citation>
    <scope>NUCLEOTIDE SEQUENCE [LARGE SCALE GENOMIC DNA]</scope>
    <source>
        <strain evidence="2 3">MPI-CAGE-CH-0241</strain>
    </source>
</reference>
<keyword evidence="1" id="KW-0175">Coiled coil</keyword>
<dbReference type="OrthoDB" id="65569at2759"/>
<evidence type="ECO:0000313" key="2">
    <source>
        <dbReference type="EMBL" id="KAH6884871.1"/>
    </source>
</evidence>
<organism evidence="2 3">
    <name type="scientific">Thelonectria olida</name>
    <dbReference type="NCBI Taxonomy" id="1576542"/>
    <lineage>
        <taxon>Eukaryota</taxon>
        <taxon>Fungi</taxon>
        <taxon>Dikarya</taxon>
        <taxon>Ascomycota</taxon>
        <taxon>Pezizomycotina</taxon>
        <taxon>Sordariomycetes</taxon>
        <taxon>Hypocreomycetidae</taxon>
        <taxon>Hypocreales</taxon>
        <taxon>Nectriaceae</taxon>
        <taxon>Thelonectria</taxon>
    </lineage>
</organism>